<proteinExistence type="inferred from homology"/>
<dbReference type="InterPro" id="IPR002067">
    <property type="entry name" value="MCP"/>
</dbReference>
<dbReference type="PANTHER" id="PTHR45635">
    <property type="entry name" value="ADP,ATP CARRIER PROTEIN 1-RELATED-RELATED"/>
    <property type="match status" value="1"/>
</dbReference>
<dbReference type="InterPro" id="IPR011705">
    <property type="entry name" value="BACK"/>
</dbReference>
<comment type="catalytic activity">
    <reaction evidence="13">
        <text>ADP(in) + ATP(out) = ADP(out) + ATP(in)</text>
        <dbReference type="Rhea" id="RHEA:34999"/>
        <dbReference type="ChEBI" id="CHEBI:30616"/>
        <dbReference type="ChEBI" id="CHEBI:456216"/>
    </reaction>
    <physiologicalReaction direction="left-to-right" evidence="13">
        <dbReference type="Rhea" id="RHEA:35000"/>
    </physiologicalReaction>
</comment>
<dbReference type="SMART" id="SM00225">
    <property type="entry name" value="BTB"/>
    <property type="match status" value="1"/>
</dbReference>
<dbReference type="PhylomeDB" id="T1J721"/>
<dbReference type="InterPro" id="IPR023395">
    <property type="entry name" value="MCP_dom_sf"/>
</dbReference>
<feature type="repeat" description="Solcar" evidence="15">
    <location>
        <begin position="783"/>
        <end position="872"/>
    </location>
</feature>
<keyword evidence="11" id="KW-0496">Mitochondrion</keyword>
<dbReference type="eggNOG" id="KOG0749">
    <property type="taxonomic scope" value="Eukaryota"/>
</dbReference>
<keyword evidence="9" id="KW-0999">Mitochondrion inner membrane</keyword>
<dbReference type="GO" id="GO:0005471">
    <property type="term" value="F:ATP:ADP antiporter activity"/>
    <property type="evidence" value="ECO:0007669"/>
    <property type="project" value="InterPro"/>
</dbReference>
<comment type="function">
    <text evidence="14">ADP:ATP antiporter that mediates import of ADP into the mitochondrial matrix for ATP synthesis, and export of ATP out to fuel the cell. Cycles between the cytoplasmic-open state (c-state) and the matrix-open state (m-state): operates by the alternating access mechanism with a single substrate-binding site intermittently exposed to either the cytosolic (c-state) or matrix (m-state) side of the inner mitochondrial membrane.</text>
</comment>
<dbReference type="SUPFAM" id="SSF117281">
    <property type="entry name" value="Kelch motif"/>
    <property type="match status" value="1"/>
</dbReference>
<feature type="repeat" description="Solcar" evidence="15">
    <location>
        <begin position="982"/>
        <end position="1077"/>
    </location>
</feature>
<dbReference type="AlphaFoldDB" id="T1J721"/>
<dbReference type="EMBL" id="JH431906">
    <property type="status" value="NOT_ANNOTATED_CDS"/>
    <property type="molecule type" value="Genomic_DNA"/>
</dbReference>
<dbReference type="InterPro" id="IPR002113">
    <property type="entry name" value="ADT_euk_type"/>
</dbReference>
<dbReference type="PRINTS" id="PR00926">
    <property type="entry name" value="MITOCARRIER"/>
</dbReference>
<dbReference type="Pfam" id="PF07707">
    <property type="entry name" value="BACK"/>
    <property type="match status" value="1"/>
</dbReference>
<reference evidence="19" key="1">
    <citation type="submission" date="2011-05" db="EMBL/GenBank/DDBJ databases">
        <authorList>
            <person name="Richards S.R."/>
            <person name="Qu J."/>
            <person name="Jiang H."/>
            <person name="Jhangiani S.N."/>
            <person name="Agravi P."/>
            <person name="Goodspeed R."/>
            <person name="Gross S."/>
            <person name="Mandapat C."/>
            <person name="Jackson L."/>
            <person name="Mathew T."/>
            <person name="Pu L."/>
            <person name="Thornton R."/>
            <person name="Saada N."/>
            <person name="Wilczek-Boney K.B."/>
            <person name="Lee S."/>
            <person name="Kovar C."/>
            <person name="Wu Y."/>
            <person name="Scherer S.E."/>
            <person name="Worley K.C."/>
            <person name="Muzny D.M."/>
            <person name="Gibbs R."/>
        </authorList>
    </citation>
    <scope>NUCLEOTIDE SEQUENCE</scope>
    <source>
        <strain evidence="19">Brora</strain>
    </source>
</reference>
<evidence type="ECO:0000259" key="17">
    <source>
        <dbReference type="PROSITE" id="PS50097"/>
    </source>
</evidence>
<dbReference type="eggNOG" id="KOG4441">
    <property type="taxonomic scope" value="Eukaryota"/>
</dbReference>
<dbReference type="CDD" id="cd14733">
    <property type="entry name" value="BACK"/>
    <property type="match status" value="1"/>
</dbReference>
<dbReference type="CDD" id="cd18186">
    <property type="entry name" value="BTB_POZ_ZBTB_KLHL-like"/>
    <property type="match status" value="1"/>
</dbReference>
<keyword evidence="5" id="KW-0813">Transport</keyword>
<keyword evidence="8" id="KW-0677">Repeat</keyword>
<dbReference type="InterPro" id="IPR011333">
    <property type="entry name" value="SKP1/BTB/POZ_sf"/>
</dbReference>
<evidence type="ECO:0000256" key="2">
    <source>
        <dbReference type="ARBA" id="ARBA00006375"/>
    </source>
</evidence>
<comment type="similarity">
    <text evidence="2">Belongs to the mitochondrial carrier (TC 2.A.29) family.</text>
</comment>
<evidence type="ECO:0000256" key="16">
    <source>
        <dbReference type="SAM" id="Phobius"/>
    </source>
</evidence>
<evidence type="ECO:0000256" key="3">
    <source>
        <dbReference type="ARBA" id="ARBA00011245"/>
    </source>
</evidence>
<comment type="subcellular location">
    <subcellularLocation>
        <location evidence="1">Mitochondrion inner membrane</location>
        <topology evidence="1">Multi-pass membrane protein</topology>
    </subcellularLocation>
</comment>
<keyword evidence="19" id="KW-1185">Reference proteome</keyword>
<dbReference type="SUPFAM" id="SSF54695">
    <property type="entry name" value="POZ domain"/>
    <property type="match status" value="1"/>
</dbReference>
<evidence type="ECO:0000313" key="18">
    <source>
        <dbReference type="EnsemblMetazoa" id="SMAR009453-PA"/>
    </source>
</evidence>
<dbReference type="GO" id="GO:0005743">
    <property type="term" value="C:mitochondrial inner membrane"/>
    <property type="evidence" value="ECO:0007669"/>
    <property type="project" value="UniProtKB-SubCell"/>
</dbReference>
<name>T1J721_STRMM</name>
<dbReference type="EnsemblMetazoa" id="SMAR009453-RA">
    <property type="protein sequence ID" value="SMAR009453-PA"/>
    <property type="gene ID" value="SMAR009453"/>
</dbReference>
<dbReference type="STRING" id="126957.T1J721"/>
<dbReference type="Proteomes" id="UP000014500">
    <property type="component" value="Unassembled WGS sequence"/>
</dbReference>
<dbReference type="InterPro" id="IPR015915">
    <property type="entry name" value="Kelch-typ_b-propeller"/>
</dbReference>
<dbReference type="GO" id="GO:1990544">
    <property type="term" value="P:mitochondrial ATP transmembrane transport"/>
    <property type="evidence" value="ECO:0007669"/>
    <property type="project" value="InterPro"/>
</dbReference>
<dbReference type="Gene3D" id="1.50.40.10">
    <property type="entry name" value="Mitochondrial carrier domain"/>
    <property type="match status" value="1"/>
</dbReference>
<dbReference type="Pfam" id="PF00153">
    <property type="entry name" value="Mito_carr"/>
    <property type="match status" value="3"/>
</dbReference>
<keyword evidence="6" id="KW-0050">Antiport</keyword>
<dbReference type="InterPro" id="IPR018108">
    <property type="entry name" value="MCP_transmembrane"/>
</dbReference>
<evidence type="ECO:0000256" key="1">
    <source>
        <dbReference type="ARBA" id="ARBA00004448"/>
    </source>
</evidence>
<dbReference type="Gene3D" id="1.25.40.420">
    <property type="match status" value="1"/>
</dbReference>
<evidence type="ECO:0000256" key="9">
    <source>
        <dbReference type="ARBA" id="ARBA00022792"/>
    </source>
</evidence>
<feature type="repeat" description="Solcar" evidence="15">
    <location>
        <begin position="885"/>
        <end position="975"/>
    </location>
</feature>
<dbReference type="FunFam" id="1.50.40.10:FF:000002">
    <property type="entry name" value="Putative ADP/ATP translocase 2-like"/>
    <property type="match status" value="1"/>
</dbReference>
<organism evidence="18 19">
    <name type="scientific">Strigamia maritima</name>
    <name type="common">European centipede</name>
    <name type="synonym">Geophilus maritimus</name>
    <dbReference type="NCBI Taxonomy" id="126957"/>
    <lineage>
        <taxon>Eukaryota</taxon>
        <taxon>Metazoa</taxon>
        <taxon>Ecdysozoa</taxon>
        <taxon>Arthropoda</taxon>
        <taxon>Myriapoda</taxon>
        <taxon>Chilopoda</taxon>
        <taxon>Pleurostigmophora</taxon>
        <taxon>Geophilomorpha</taxon>
        <taxon>Linotaeniidae</taxon>
        <taxon>Strigamia</taxon>
    </lineage>
</organism>
<evidence type="ECO:0000256" key="5">
    <source>
        <dbReference type="ARBA" id="ARBA00022448"/>
    </source>
</evidence>
<evidence type="ECO:0000313" key="19">
    <source>
        <dbReference type="Proteomes" id="UP000014500"/>
    </source>
</evidence>
<keyword evidence="12 15" id="KW-0472">Membrane</keyword>
<dbReference type="GO" id="GO:0140021">
    <property type="term" value="P:mitochondrial ADP transmembrane transport"/>
    <property type="evidence" value="ECO:0007669"/>
    <property type="project" value="InterPro"/>
</dbReference>
<evidence type="ECO:0000256" key="15">
    <source>
        <dbReference type="PROSITE-ProRule" id="PRU00282"/>
    </source>
</evidence>
<dbReference type="PROSITE" id="PS50920">
    <property type="entry name" value="SOLCAR"/>
    <property type="match status" value="3"/>
</dbReference>
<evidence type="ECO:0000256" key="4">
    <source>
        <dbReference type="ARBA" id="ARBA00022441"/>
    </source>
</evidence>
<evidence type="ECO:0000256" key="8">
    <source>
        <dbReference type="ARBA" id="ARBA00022737"/>
    </source>
</evidence>
<reference evidence="18" key="2">
    <citation type="submission" date="2015-02" db="UniProtKB">
        <authorList>
            <consortium name="EnsemblMetazoa"/>
        </authorList>
    </citation>
    <scope>IDENTIFICATION</scope>
</reference>
<accession>T1J721</accession>
<evidence type="ECO:0000256" key="14">
    <source>
        <dbReference type="ARBA" id="ARBA00045250"/>
    </source>
</evidence>
<feature type="transmembrane region" description="Helical" evidence="16">
    <location>
        <begin position="1129"/>
        <end position="1150"/>
    </location>
</feature>
<sequence>MDEKFHYKWFSRASKKLRDMRDNQILTDVQLQCKGGTVYAHKCVLMASNPFFCTILNNMLTTDSTSRIEFKDTPVDILLIIINALYGDIAQLHHNNIEIQTFIQILDTSHLLRETRLLKYCMSILLNHLSVDNCVQFWTLTTKYEQKKAEINVMKFILTQLPQIMQENKLMEISATQMSKFVSFAAESLNVGDQLVSLVLEWGKKNQTERTDTVILLLDILDKLAFSVDYVLKLLKDDCYIKDSPQLFARLKNVRPIVSIPRIHELSSTVPAMKNAPVKSNTSVCSRISCTSNKSSKVVTAVSALSVTVPPVRLYPHTSVTSTPAIRTPRRNFFVSPTKLKTSMSTFSSASQLTIPTSPAHSDIVGDPNFGIQIHFYCVRDLSGYSPVSITRTYLRKEKKWLAVKEITLPSSMARDWYPLVTLSGEHLYFAISKENYFLVFSEVTDEVQVGPSVNSSHTRVSGVADGTFAYLWNYESIFQFDIINETWRRLTPIRNIVAEGSSLLAVKGKLFFHAVYPQSIYKYNFLNDDWDLKKVFKKGFVIKSIKCKCCHKNCRRKLYFIVNERQLLTYDTEFDEWVGKFTPDFSLRIPLLMSCDESFIIFGDENNRSKYVLYYPELNKLEVLENVYFSMSNSKPMMYTNVYYHHTGLQNSAPESFHVKFWAAALQLVKALRLRAPPPFVVGMPTTTTSAKALPNNSFMQLYKCIHYRFAMFIRIIGSWKLLKYVYTTFAQHSHNIRLAVFLPFNRGDLIKFQRLTSIRNFFLFTGFTTKEIINMPSDEVIAFMKDFMAGGTAAAVSKTAVAPIERVKLLLQVQHASQQIAVNQRYKDCFVRVNKEQGFLSFWRGNLANVIRYFPTQALNFAFKDKYREVFLGGVDKDTQFWRYFAGNLASGGAAGATSLCFVYPLDFGRTRLAADVGKAGHERQFKGLGHCIYKIARTDGIGGVYQGFNVSVQGIIIYRASYFGCFDTIKGMLPDPKNTPILISWMIAQVVTTFSGFTSYPFDTVRRRMMMQAGRKDKDRMYTGTIDCWSKIYRNEGPKAFFKGALSNVLRGAGGAFVLPDQSNHGIFNHVISLLSPVFTVRARVCLLPLYMKMANFYWLQDGDIPKTTNVLNFNFNFAGSANPTLYLLVVAPGPLMDCIPILLIVFDSTFMYIIKYVPYTKISSCSIDDHKA</sequence>
<dbReference type="PRINTS" id="PR00927">
    <property type="entry name" value="ADPTRNSLCASE"/>
</dbReference>
<comment type="subunit">
    <text evidence="3">Monomer.</text>
</comment>
<dbReference type="PANTHER" id="PTHR45635:SF40">
    <property type="entry name" value="ADP_ATP TRANSLOCASE 4"/>
    <property type="match status" value="1"/>
</dbReference>
<protein>
    <recommendedName>
        <fullName evidence="17">BTB domain-containing protein</fullName>
    </recommendedName>
</protein>
<dbReference type="InterPro" id="IPR000210">
    <property type="entry name" value="BTB/POZ_dom"/>
</dbReference>
<evidence type="ECO:0000256" key="12">
    <source>
        <dbReference type="ARBA" id="ARBA00023136"/>
    </source>
</evidence>
<dbReference type="Pfam" id="PF00651">
    <property type="entry name" value="BTB"/>
    <property type="match status" value="1"/>
</dbReference>
<dbReference type="PROSITE" id="PS50097">
    <property type="entry name" value="BTB"/>
    <property type="match status" value="1"/>
</dbReference>
<dbReference type="Gene3D" id="3.30.710.10">
    <property type="entry name" value="Potassium Channel Kv1.1, Chain A"/>
    <property type="match status" value="1"/>
</dbReference>
<dbReference type="SUPFAM" id="SSF103506">
    <property type="entry name" value="Mitochondrial carrier"/>
    <property type="match status" value="1"/>
</dbReference>
<dbReference type="HOGENOM" id="CLU_273562_0_0_1"/>
<dbReference type="GO" id="GO:1901029">
    <property type="term" value="P:negative regulation of mitochondrial outer membrane permeabilization involved in apoptotic signaling pathway"/>
    <property type="evidence" value="ECO:0007669"/>
    <property type="project" value="TreeGrafter"/>
</dbReference>
<evidence type="ECO:0000256" key="10">
    <source>
        <dbReference type="ARBA" id="ARBA00022989"/>
    </source>
</evidence>
<feature type="domain" description="BTB" evidence="17">
    <location>
        <begin position="27"/>
        <end position="94"/>
    </location>
</feature>
<evidence type="ECO:0000256" key="6">
    <source>
        <dbReference type="ARBA" id="ARBA00022449"/>
    </source>
</evidence>
<evidence type="ECO:0000256" key="13">
    <source>
        <dbReference type="ARBA" id="ARBA00024143"/>
    </source>
</evidence>
<evidence type="ECO:0000256" key="11">
    <source>
        <dbReference type="ARBA" id="ARBA00023128"/>
    </source>
</evidence>
<keyword evidence="10 16" id="KW-1133">Transmembrane helix</keyword>
<keyword evidence="4" id="KW-0880">Kelch repeat</keyword>
<evidence type="ECO:0000256" key="7">
    <source>
        <dbReference type="ARBA" id="ARBA00022692"/>
    </source>
</evidence>
<keyword evidence="7 15" id="KW-0812">Transmembrane</keyword>